<evidence type="ECO:0000313" key="10">
    <source>
        <dbReference type="RefSeq" id="XP_033579138.1"/>
    </source>
</evidence>
<dbReference type="RefSeq" id="XP_033579138.1">
    <property type="nucleotide sequence ID" value="XM_033725246.1"/>
</dbReference>
<dbReference type="Gene3D" id="2.60.40.420">
    <property type="entry name" value="Cupredoxins - blue copper proteins"/>
    <property type="match status" value="3"/>
</dbReference>
<evidence type="ECO:0000313" key="8">
    <source>
        <dbReference type="EMBL" id="KAF2812174.1"/>
    </source>
</evidence>
<dbReference type="FunFam" id="2.60.40.420:FF:000021">
    <property type="entry name" value="Extracellular dihydrogeodin oxidase/laccase"/>
    <property type="match status" value="1"/>
</dbReference>
<dbReference type="InterPro" id="IPR033138">
    <property type="entry name" value="Cu_oxidase_CS"/>
</dbReference>
<protein>
    <recommendedName>
        <fullName evidence="11">Multicopper oxidase</fullName>
    </recommendedName>
</protein>
<proteinExistence type="inferred from homology"/>
<dbReference type="Pfam" id="PF00394">
    <property type="entry name" value="Cu-oxidase"/>
    <property type="match status" value="1"/>
</dbReference>
<keyword evidence="3" id="KW-0560">Oxidoreductase</keyword>
<evidence type="ECO:0000313" key="9">
    <source>
        <dbReference type="Proteomes" id="UP000504636"/>
    </source>
</evidence>
<evidence type="ECO:0000259" key="5">
    <source>
        <dbReference type="Pfam" id="PF00394"/>
    </source>
</evidence>
<evidence type="ECO:0000256" key="1">
    <source>
        <dbReference type="ARBA" id="ARBA00010609"/>
    </source>
</evidence>
<reference evidence="8 10" key="1">
    <citation type="journal article" date="2020" name="Stud. Mycol.">
        <title>101 Dothideomycetes genomes: a test case for predicting lifestyles and emergence of pathogens.</title>
        <authorList>
            <person name="Haridas S."/>
            <person name="Albert R."/>
            <person name="Binder M."/>
            <person name="Bloem J."/>
            <person name="Labutti K."/>
            <person name="Salamov A."/>
            <person name="Andreopoulos B."/>
            <person name="Baker S."/>
            <person name="Barry K."/>
            <person name="Bills G."/>
            <person name="Bluhm B."/>
            <person name="Cannon C."/>
            <person name="Castanera R."/>
            <person name="Culley D."/>
            <person name="Daum C."/>
            <person name="Ezra D."/>
            <person name="Gonzalez J."/>
            <person name="Henrissat B."/>
            <person name="Kuo A."/>
            <person name="Liang C."/>
            <person name="Lipzen A."/>
            <person name="Lutzoni F."/>
            <person name="Magnuson J."/>
            <person name="Mondo S."/>
            <person name="Nolan M."/>
            <person name="Ohm R."/>
            <person name="Pangilinan J."/>
            <person name="Park H.-J."/>
            <person name="Ramirez L."/>
            <person name="Alfaro M."/>
            <person name="Sun H."/>
            <person name="Tritt A."/>
            <person name="Yoshinaga Y."/>
            <person name="Zwiers L.-H."/>
            <person name="Turgeon B."/>
            <person name="Goodwin S."/>
            <person name="Spatafora J."/>
            <person name="Crous P."/>
            <person name="Grigoriev I."/>
        </authorList>
    </citation>
    <scope>NUCLEOTIDE SEQUENCE</scope>
    <source>
        <strain evidence="8 10">CBS 304.34</strain>
    </source>
</reference>
<dbReference type="InterPro" id="IPR011707">
    <property type="entry name" value="Cu-oxidase-like_N"/>
</dbReference>
<keyword evidence="2" id="KW-0479">Metal-binding</keyword>
<dbReference type="Pfam" id="PF07731">
    <property type="entry name" value="Cu-oxidase_2"/>
    <property type="match status" value="1"/>
</dbReference>
<feature type="domain" description="Plastocyanin-like" evidence="7">
    <location>
        <begin position="241"/>
        <end position="355"/>
    </location>
</feature>
<evidence type="ECO:0000259" key="7">
    <source>
        <dbReference type="Pfam" id="PF07732"/>
    </source>
</evidence>
<dbReference type="OrthoDB" id="2121828at2759"/>
<keyword evidence="9" id="KW-1185">Reference proteome</keyword>
<dbReference type="PROSITE" id="PS00080">
    <property type="entry name" value="MULTICOPPER_OXIDASE2"/>
    <property type="match status" value="1"/>
</dbReference>
<dbReference type="Proteomes" id="UP000504636">
    <property type="component" value="Unplaced"/>
</dbReference>
<feature type="domain" description="Plastocyanin-like" evidence="5">
    <location>
        <begin position="366"/>
        <end position="513"/>
    </location>
</feature>
<sequence>MVAAAPYYAAAYSAAVTVTSIVKHAPTSVASSGAPVPYHNSTGIYGTISATTQWVYETVTVCPCTDSLASLPTPVCTNPNGPYDNPYDTSSLPFSWPGLPTAGQTTPGPKPTPPYPYGGKNGNSYVAPAWVPKGCSSLVPSLPQSDTNGDSPWGLIGYPHLSISLPCTGEVSPTLPPFPTGTATVTGSATGTGSIFTGTGAISTGTGSISAGTSATASATSASACGKIPDTGVTRSYDFHVSYQTIAPDGVKKNGLVVNGQFPGPLVEANWGDTIEIKVTNDLPNEGTAIHFHGFTQKGTPWYDGVPAVAQCPVAPTKEFTLTFRADRYGSSWYHSHYSAQYAGGALGPVVVHGPRTAEYDIDIGPVLVSDHFHQDYYTLINQTMQANFPPSNNNLINGKMNYPCENTTLPCTPNAGISKFRFQSGKKHLLRIINTSAEGTEKFSIDNHTLTVIANDFVPCKPYTTNVVTLGVAQRADIIVEAIGKPTDVYWMRAQLGTNRCTLNDGVSPNAVAAVYYEDADDTTLPDTKSDVTADQLAVCKNDALNTTEPYCPVGIAATPATTEQVDITFASNGTNFVWFLNNVTFRGDYNAPVLLQVNQGNETFEHDWNVHNFGSNSSVRVIFKNHALLGGHPMHLHGHDFQVLAEGFGDWDGKIVNQANPTRRDTHILQNAQDADTPSYAVFQWENDNPGVWPFHCHLAWHVSGGLYMNVLEQPEEIKALKLDDDNFEGCKTWDAFTNKNIPDQIDSGL</sequence>
<feature type="domain" description="Plastocyanin-like" evidence="6">
    <location>
        <begin position="597"/>
        <end position="718"/>
    </location>
</feature>
<comment type="similarity">
    <text evidence="1">Belongs to the multicopper oxidase family.</text>
</comment>
<dbReference type="CDD" id="cd13854">
    <property type="entry name" value="CuRO_1_MaLCC_like"/>
    <property type="match status" value="1"/>
</dbReference>
<gene>
    <name evidence="8 10" type="ORF">BDZ99DRAFT_518033</name>
</gene>
<dbReference type="SUPFAM" id="SSF49503">
    <property type="entry name" value="Cupredoxins"/>
    <property type="match status" value="3"/>
</dbReference>
<dbReference type="InterPro" id="IPR001117">
    <property type="entry name" value="Cu-oxidase_2nd"/>
</dbReference>
<dbReference type="CDD" id="cd13880">
    <property type="entry name" value="CuRO_2_MaLCC_like"/>
    <property type="match status" value="1"/>
</dbReference>
<reference evidence="10" key="3">
    <citation type="submission" date="2025-04" db="UniProtKB">
        <authorList>
            <consortium name="RefSeq"/>
        </authorList>
    </citation>
    <scope>IDENTIFICATION</scope>
    <source>
        <strain evidence="10">CBS 304.34</strain>
    </source>
</reference>
<dbReference type="CDD" id="cd13901">
    <property type="entry name" value="CuRO_3_MaLCC_like"/>
    <property type="match status" value="1"/>
</dbReference>
<evidence type="ECO:0000256" key="2">
    <source>
        <dbReference type="ARBA" id="ARBA00022723"/>
    </source>
</evidence>
<dbReference type="EMBL" id="MU003697">
    <property type="protein sequence ID" value="KAF2812174.1"/>
    <property type="molecule type" value="Genomic_DNA"/>
</dbReference>
<dbReference type="InterPro" id="IPR002355">
    <property type="entry name" value="Cu_oxidase_Cu_BS"/>
</dbReference>
<organism evidence="8">
    <name type="scientific">Mytilinidion resinicola</name>
    <dbReference type="NCBI Taxonomy" id="574789"/>
    <lineage>
        <taxon>Eukaryota</taxon>
        <taxon>Fungi</taxon>
        <taxon>Dikarya</taxon>
        <taxon>Ascomycota</taxon>
        <taxon>Pezizomycotina</taxon>
        <taxon>Dothideomycetes</taxon>
        <taxon>Pleosporomycetidae</taxon>
        <taxon>Mytilinidiales</taxon>
        <taxon>Mytilinidiaceae</taxon>
        <taxon>Mytilinidion</taxon>
    </lineage>
</organism>
<dbReference type="InterPro" id="IPR008972">
    <property type="entry name" value="Cupredoxin"/>
</dbReference>
<evidence type="ECO:0000256" key="3">
    <source>
        <dbReference type="ARBA" id="ARBA00023002"/>
    </source>
</evidence>
<keyword evidence="4" id="KW-0186">Copper</keyword>
<dbReference type="GO" id="GO:0005507">
    <property type="term" value="F:copper ion binding"/>
    <property type="evidence" value="ECO:0007669"/>
    <property type="project" value="InterPro"/>
</dbReference>
<dbReference type="PANTHER" id="PTHR11709:SF145">
    <property type="entry name" value="LCC1"/>
    <property type="match status" value="1"/>
</dbReference>
<dbReference type="Pfam" id="PF07732">
    <property type="entry name" value="Cu-oxidase_3"/>
    <property type="match status" value="1"/>
</dbReference>
<dbReference type="InterPro" id="IPR011706">
    <property type="entry name" value="Cu-oxidase_C"/>
</dbReference>
<dbReference type="PANTHER" id="PTHR11709">
    <property type="entry name" value="MULTI-COPPER OXIDASE"/>
    <property type="match status" value="1"/>
</dbReference>
<evidence type="ECO:0000256" key="4">
    <source>
        <dbReference type="ARBA" id="ARBA00023008"/>
    </source>
</evidence>
<dbReference type="InterPro" id="IPR045087">
    <property type="entry name" value="Cu-oxidase_fam"/>
</dbReference>
<dbReference type="AlphaFoldDB" id="A0A6A6YW05"/>
<dbReference type="PROSITE" id="PS00079">
    <property type="entry name" value="MULTICOPPER_OXIDASE1"/>
    <property type="match status" value="1"/>
</dbReference>
<name>A0A6A6YW05_9PEZI</name>
<evidence type="ECO:0008006" key="11">
    <source>
        <dbReference type="Google" id="ProtNLM"/>
    </source>
</evidence>
<accession>A0A6A6YW05</accession>
<dbReference type="GeneID" id="54466139"/>
<reference evidence="10" key="2">
    <citation type="submission" date="2020-04" db="EMBL/GenBank/DDBJ databases">
        <authorList>
            <consortium name="NCBI Genome Project"/>
        </authorList>
    </citation>
    <scope>NUCLEOTIDE SEQUENCE</scope>
    <source>
        <strain evidence="10">CBS 304.34</strain>
    </source>
</reference>
<evidence type="ECO:0000259" key="6">
    <source>
        <dbReference type="Pfam" id="PF07731"/>
    </source>
</evidence>
<dbReference type="GO" id="GO:0016491">
    <property type="term" value="F:oxidoreductase activity"/>
    <property type="evidence" value="ECO:0007669"/>
    <property type="project" value="UniProtKB-KW"/>
</dbReference>